<dbReference type="PANTHER" id="PTHR38046">
    <property type="entry name" value="CRYPTIC LOCI REGULATOR 2"/>
    <property type="match status" value="1"/>
</dbReference>
<dbReference type="InParanoid" id="S8F7W1"/>
<reference evidence="3 4" key="1">
    <citation type="journal article" date="2012" name="Science">
        <title>The Paleozoic origin of enzymatic lignin decomposition reconstructed from 31 fungal genomes.</title>
        <authorList>
            <person name="Floudas D."/>
            <person name="Binder M."/>
            <person name="Riley R."/>
            <person name="Barry K."/>
            <person name="Blanchette R.A."/>
            <person name="Henrissat B."/>
            <person name="Martinez A.T."/>
            <person name="Otillar R."/>
            <person name="Spatafora J.W."/>
            <person name="Yadav J.S."/>
            <person name="Aerts A."/>
            <person name="Benoit I."/>
            <person name="Boyd A."/>
            <person name="Carlson A."/>
            <person name="Copeland A."/>
            <person name="Coutinho P.M."/>
            <person name="de Vries R.P."/>
            <person name="Ferreira P."/>
            <person name="Findley K."/>
            <person name="Foster B."/>
            <person name="Gaskell J."/>
            <person name="Glotzer D."/>
            <person name="Gorecki P."/>
            <person name="Heitman J."/>
            <person name="Hesse C."/>
            <person name="Hori C."/>
            <person name="Igarashi K."/>
            <person name="Jurgens J.A."/>
            <person name="Kallen N."/>
            <person name="Kersten P."/>
            <person name="Kohler A."/>
            <person name="Kuees U."/>
            <person name="Kumar T.K.A."/>
            <person name="Kuo A."/>
            <person name="LaButti K."/>
            <person name="Larrondo L.F."/>
            <person name="Lindquist E."/>
            <person name="Ling A."/>
            <person name="Lombard V."/>
            <person name="Lucas S."/>
            <person name="Lundell T."/>
            <person name="Martin R."/>
            <person name="McLaughlin D.J."/>
            <person name="Morgenstern I."/>
            <person name="Morin E."/>
            <person name="Murat C."/>
            <person name="Nagy L.G."/>
            <person name="Nolan M."/>
            <person name="Ohm R.A."/>
            <person name="Patyshakuliyeva A."/>
            <person name="Rokas A."/>
            <person name="Ruiz-Duenas F.J."/>
            <person name="Sabat G."/>
            <person name="Salamov A."/>
            <person name="Samejima M."/>
            <person name="Schmutz J."/>
            <person name="Slot J.C."/>
            <person name="St John F."/>
            <person name="Stenlid J."/>
            <person name="Sun H."/>
            <person name="Sun S."/>
            <person name="Syed K."/>
            <person name="Tsang A."/>
            <person name="Wiebenga A."/>
            <person name="Young D."/>
            <person name="Pisabarro A."/>
            <person name="Eastwood D.C."/>
            <person name="Martin F."/>
            <person name="Cullen D."/>
            <person name="Grigoriev I.V."/>
            <person name="Hibbett D.S."/>
        </authorList>
    </citation>
    <scope>NUCLEOTIDE SEQUENCE</scope>
    <source>
        <strain evidence="4">FP-58527</strain>
    </source>
</reference>
<dbReference type="Pfam" id="PF16761">
    <property type="entry name" value="Clr2_transil"/>
    <property type="match status" value="1"/>
</dbReference>
<dbReference type="HOGENOM" id="CLU_093920_0_0_1"/>
<proteinExistence type="predicted"/>
<name>S8F7W1_FOMSC</name>
<dbReference type="GO" id="GO:0030466">
    <property type="term" value="P:silent mating-type cassette heterochromatin formation"/>
    <property type="evidence" value="ECO:0007669"/>
    <property type="project" value="TreeGrafter"/>
</dbReference>
<protein>
    <recommendedName>
        <fullName evidence="2">Cryptic loci regulator 2 N-terminal domain-containing protein</fullName>
    </recommendedName>
</protein>
<feature type="compositionally biased region" description="Basic residues" evidence="1">
    <location>
        <begin position="202"/>
        <end position="213"/>
    </location>
</feature>
<dbReference type="EMBL" id="KE504173">
    <property type="protein sequence ID" value="EPS97715.1"/>
    <property type="molecule type" value="Genomic_DNA"/>
</dbReference>
<dbReference type="InterPro" id="IPR031915">
    <property type="entry name" value="Clr2_N"/>
</dbReference>
<feature type="region of interest" description="Disordered" evidence="1">
    <location>
        <begin position="189"/>
        <end position="233"/>
    </location>
</feature>
<dbReference type="GO" id="GO:0070824">
    <property type="term" value="C:SHREC complex"/>
    <property type="evidence" value="ECO:0007669"/>
    <property type="project" value="InterPro"/>
</dbReference>
<feature type="domain" description="Cryptic loci regulator 2 N-terminal" evidence="2">
    <location>
        <begin position="106"/>
        <end position="173"/>
    </location>
</feature>
<evidence type="ECO:0000259" key="2">
    <source>
        <dbReference type="Pfam" id="PF16761"/>
    </source>
</evidence>
<gene>
    <name evidence="3" type="ORF">FOMPIDRAFT_1024906</name>
</gene>
<dbReference type="GO" id="GO:0033553">
    <property type="term" value="C:rDNA heterochromatin"/>
    <property type="evidence" value="ECO:0007669"/>
    <property type="project" value="TreeGrafter"/>
</dbReference>
<dbReference type="AlphaFoldDB" id="S8F7W1"/>
<accession>S8F7W1</accession>
<evidence type="ECO:0000313" key="3">
    <source>
        <dbReference type="EMBL" id="EPS97715.1"/>
    </source>
</evidence>
<dbReference type="GO" id="GO:0031934">
    <property type="term" value="C:mating-type region heterochromatin"/>
    <property type="evidence" value="ECO:0007669"/>
    <property type="project" value="TreeGrafter"/>
</dbReference>
<evidence type="ECO:0000256" key="1">
    <source>
        <dbReference type="SAM" id="MobiDB-lite"/>
    </source>
</evidence>
<dbReference type="Proteomes" id="UP000015241">
    <property type="component" value="Unassembled WGS sequence"/>
</dbReference>
<dbReference type="PANTHER" id="PTHR38046:SF1">
    <property type="entry name" value="CRYPTIC LOCI REGULATOR 2"/>
    <property type="match status" value="1"/>
</dbReference>
<dbReference type="InterPro" id="IPR038986">
    <property type="entry name" value="Clr2"/>
</dbReference>
<dbReference type="OrthoDB" id="2421327at2759"/>
<sequence>MSHTSSRDHIVETPRYSAYSYSGGVVGIALKPHITDAVPQTVKSSLPERDELGNISQWVVANATSETDTWRDWMKKLGKIIAKEVVREDLRRQGDRWTGDYERTLLAELPTDYILYVHKTQRAYDPRTDSYLYGSKYGMVFRSPAEFANHLIWLMNGSPLKRDGQPDCDCVYCDPSQTQLEISHKLGLRRKDPYTTSGKGVGAKKPRVRRKRSPSPASVPCKDYTKLNQQKPS</sequence>
<dbReference type="STRING" id="743788.S8F7W1"/>
<evidence type="ECO:0000313" key="4">
    <source>
        <dbReference type="Proteomes" id="UP000015241"/>
    </source>
</evidence>
<keyword evidence="4" id="KW-1185">Reference proteome</keyword>
<organism evidence="3 4">
    <name type="scientific">Fomitopsis schrenkii</name>
    <name type="common">Brown rot fungus</name>
    <dbReference type="NCBI Taxonomy" id="2126942"/>
    <lineage>
        <taxon>Eukaryota</taxon>
        <taxon>Fungi</taxon>
        <taxon>Dikarya</taxon>
        <taxon>Basidiomycota</taxon>
        <taxon>Agaricomycotina</taxon>
        <taxon>Agaricomycetes</taxon>
        <taxon>Polyporales</taxon>
        <taxon>Fomitopsis</taxon>
    </lineage>
</organism>